<comment type="caution">
    <text evidence="2">The sequence shown here is derived from an EMBL/GenBank/DDBJ whole genome shotgun (WGS) entry which is preliminary data.</text>
</comment>
<evidence type="ECO:0000313" key="3">
    <source>
        <dbReference type="Proteomes" id="UP001372338"/>
    </source>
</evidence>
<evidence type="ECO:0000313" key="2">
    <source>
        <dbReference type="EMBL" id="KAK7288609.1"/>
    </source>
</evidence>
<dbReference type="EMBL" id="JAYWIO010000001">
    <property type="protein sequence ID" value="KAK7288609.1"/>
    <property type="molecule type" value="Genomic_DNA"/>
</dbReference>
<proteinExistence type="predicted"/>
<keyword evidence="3" id="KW-1185">Reference proteome</keyword>
<accession>A0AAN9J0A9</accession>
<feature type="region of interest" description="Disordered" evidence="1">
    <location>
        <begin position="88"/>
        <end position="114"/>
    </location>
</feature>
<feature type="compositionally biased region" description="Polar residues" evidence="1">
    <location>
        <begin position="98"/>
        <end position="114"/>
    </location>
</feature>
<dbReference type="Proteomes" id="UP001372338">
    <property type="component" value="Unassembled WGS sequence"/>
</dbReference>
<evidence type="ECO:0000256" key="1">
    <source>
        <dbReference type="SAM" id="MobiDB-lite"/>
    </source>
</evidence>
<organism evidence="2 3">
    <name type="scientific">Crotalaria pallida</name>
    <name type="common">Smooth rattlebox</name>
    <name type="synonym">Crotalaria striata</name>
    <dbReference type="NCBI Taxonomy" id="3830"/>
    <lineage>
        <taxon>Eukaryota</taxon>
        <taxon>Viridiplantae</taxon>
        <taxon>Streptophyta</taxon>
        <taxon>Embryophyta</taxon>
        <taxon>Tracheophyta</taxon>
        <taxon>Spermatophyta</taxon>
        <taxon>Magnoliopsida</taxon>
        <taxon>eudicotyledons</taxon>
        <taxon>Gunneridae</taxon>
        <taxon>Pentapetalae</taxon>
        <taxon>rosids</taxon>
        <taxon>fabids</taxon>
        <taxon>Fabales</taxon>
        <taxon>Fabaceae</taxon>
        <taxon>Papilionoideae</taxon>
        <taxon>50 kb inversion clade</taxon>
        <taxon>genistoids sensu lato</taxon>
        <taxon>core genistoids</taxon>
        <taxon>Crotalarieae</taxon>
        <taxon>Crotalaria</taxon>
    </lineage>
</organism>
<gene>
    <name evidence="2" type="ORF">RIF29_02075</name>
</gene>
<protein>
    <submittedName>
        <fullName evidence="2">Uncharacterized protein</fullName>
    </submittedName>
</protein>
<name>A0AAN9J0A9_CROPI</name>
<reference evidence="2 3" key="1">
    <citation type="submission" date="2024-01" db="EMBL/GenBank/DDBJ databases">
        <title>The genomes of 5 underutilized Papilionoideae crops provide insights into root nodulation and disease resistanc.</title>
        <authorList>
            <person name="Yuan L."/>
        </authorList>
    </citation>
    <scope>NUCLEOTIDE SEQUENCE [LARGE SCALE GENOMIC DNA]</scope>
    <source>
        <strain evidence="2">ZHUSHIDOU_FW_LH</strain>
        <tissue evidence="2">Leaf</tissue>
    </source>
</reference>
<sequence>MLTSALRDLSPPPLHLPWSLLAFGTLPHSSLASGSSFSPCILVSSSRPRLFLSSAPPTAQHSAHNTAPTNLTFFVTTTHRTVAALAQNHRETAAASPHESTPSTFNLHESTFDP</sequence>
<dbReference type="AlphaFoldDB" id="A0AAN9J0A9"/>